<accession>A0A3N4IXA4</accession>
<dbReference type="OrthoDB" id="5427832at2759"/>
<dbReference type="EMBL" id="ML120521">
    <property type="protein sequence ID" value="RPA90526.1"/>
    <property type="molecule type" value="Genomic_DNA"/>
</dbReference>
<keyword evidence="2" id="KW-1185">Reference proteome</keyword>
<dbReference type="Proteomes" id="UP000276215">
    <property type="component" value="Unassembled WGS sequence"/>
</dbReference>
<evidence type="ECO:0000313" key="2">
    <source>
        <dbReference type="Proteomes" id="UP000276215"/>
    </source>
</evidence>
<sequence>MQKQQQVAKHITPTTYFDIDSVLAFPTSLAIARRGIKVNFSPSRHMNIQADLHIPVPLYHYHNNRAYVKHAAICDIPHFHLGHMYGADDYKIFLLFPNLYSEDRKTNYLQDYELERFLDKIFLPALHMHCPAALLQHLPATFKMAKLESLAAGMEPLSRQTRTSGRTQLLHHFIPPALLHEIWKTVLEKSSKPGLLDFREPIIFIDAKNLKLTTMASDAPSTISLFLGAWRLQCDSEYVKDESVWVDFATEEIHERGQFRRHEAFTLLWRRCCLKSYESAFCHQFPQDSCQFTYYHWALTKDIANLTVTPGKKHSARVAGLAYSQFYTTTKELFDAAKVYPFQNKALEGLAVDPKLKSIWCDIGGQPNEDTYCIKNAYFASKRRAIECIYRSTDKSFVTRQEHRVNMNLLTAISLEFEQLQNSSTCEPASYRPVQFSNHPYFISPTNEILLFLRSNLNKLCFGFEYTRSLSSGRAITWEQTRVMIMFLRLLRHSYSGAHLERHSDIWSDTYISGHEKGIKRGLNLSHSIMTRGMGFSLKI</sequence>
<proteinExistence type="predicted"/>
<evidence type="ECO:0000313" key="1">
    <source>
        <dbReference type="EMBL" id="RPA90526.1"/>
    </source>
</evidence>
<gene>
    <name evidence="1" type="ORF">L873DRAFT_1717322</name>
</gene>
<name>A0A3N4IXA4_9PEZI</name>
<reference evidence="1 2" key="1">
    <citation type="journal article" date="2018" name="Nat. Ecol. Evol.">
        <title>Pezizomycetes genomes reveal the molecular basis of ectomycorrhizal truffle lifestyle.</title>
        <authorList>
            <person name="Murat C."/>
            <person name="Payen T."/>
            <person name="Noel B."/>
            <person name="Kuo A."/>
            <person name="Morin E."/>
            <person name="Chen J."/>
            <person name="Kohler A."/>
            <person name="Krizsan K."/>
            <person name="Balestrini R."/>
            <person name="Da Silva C."/>
            <person name="Montanini B."/>
            <person name="Hainaut M."/>
            <person name="Levati E."/>
            <person name="Barry K.W."/>
            <person name="Belfiori B."/>
            <person name="Cichocki N."/>
            <person name="Clum A."/>
            <person name="Dockter R.B."/>
            <person name="Fauchery L."/>
            <person name="Guy J."/>
            <person name="Iotti M."/>
            <person name="Le Tacon F."/>
            <person name="Lindquist E.A."/>
            <person name="Lipzen A."/>
            <person name="Malagnac F."/>
            <person name="Mello A."/>
            <person name="Molinier V."/>
            <person name="Miyauchi S."/>
            <person name="Poulain J."/>
            <person name="Riccioni C."/>
            <person name="Rubini A."/>
            <person name="Sitrit Y."/>
            <person name="Splivallo R."/>
            <person name="Traeger S."/>
            <person name="Wang M."/>
            <person name="Zifcakova L."/>
            <person name="Wipf D."/>
            <person name="Zambonelli A."/>
            <person name="Paolocci F."/>
            <person name="Nowrousian M."/>
            <person name="Ottonello S."/>
            <person name="Baldrian P."/>
            <person name="Spatafora J.W."/>
            <person name="Henrissat B."/>
            <person name="Nagy L.G."/>
            <person name="Aury J.M."/>
            <person name="Wincker P."/>
            <person name="Grigoriev I.V."/>
            <person name="Bonfante P."/>
            <person name="Martin F.M."/>
        </authorList>
    </citation>
    <scope>NUCLEOTIDE SEQUENCE [LARGE SCALE GENOMIC DNA]</scope>
    <source>
        <strain evidence="1 2">120613-1</strain>
    </source>
</reference>
<dbReference type="STRING" id="1336337.A0A3N4IXA4"/>
<dbReference type="AlphaFoldDB" id="A0A3N4IXA4"/>
<protein>
    <submittedName>
        <fullName evidence="1">Uncharacterized protein</fullName>
    </submittedName>
</protein>
<organism evidence="1 2">
    <name type="scientific">Choiromyces venosus 120613-1</name>
    <dbReference type="NCBI Taxonomy" id="1336337"/>
    <lineage>
        <taxon>Eukaryota</taxon>
        <taxon>Fungi</taxon>
        <taxon>Dikarya</taxon>
        <taxon>Ascomycota</taxon>
        <taxon>Pezizomycotina</taxon>
        <taxon>Pezizomycetes</taxon>
        <taxon>Pezizales</taxon>
        <taxon>Tuberaceae</taxon>
        <taxon>Choiromyces</taxon>
    </lineage>
</organism>